<reference evidence="2 3" key="1">
    <citation type="submission" date="2018-04" db="EMBL/GenBank/DDBJ databases">
        <title>The genome of golden apple snail Pomacea canaliculata provides insight into stress tolerance and invasive adaptation.</title>
        <authorList>
            <person name="Liu C."/>
            <person name="Liu B."/>
            <person name="Ren Y."/>
            <person name="Zhang Y."/>
            <person name="Wang H."/>
            <person name="Li S."/>
            <person name="Jiang F."/>
            <person name="Yin L."/>
            <person name="Zhang G."/>
            <person name="Qian W."/>
            <person name="Fan W."/>
        </authorList>
    </citation>
    <scope>NUCLEOTIDE SEQUENCE [LARGE SCALE GENOMIC DNA]</scope>
    <source>
        <strain evidence="2">SZHN2017</strain>
        <tissue evidence="2">Muscle</tissue>
    </source>
</reference>
<dbReference type="EMBL" id="PZQS01000008">
    <property type="protein sequence ID" value="PVD25402.1"/>
    <property type="molecule type" value="Genomic_DNA"/>
</dbReference>
<dbReference type="AlphaFoldDB" id="A0A2T7NW75"/>
<feature type="domain" description="Endonuclease/exonuclease/phosphatase" evidence="1">
    <location>
        <begin position="44"/>
        <end position="188"/>
    </location>
</feature>
<dbReference type="GO" id="GO:0003824">
    <property type="term" value="F:catalytic activity"/>
    <property type="evidence" value="ECO:0007669"/>
    <property type="project" value="InterPro"/>
</dbReference>
<protein>
    <recommendedName>
        <fullName evidence="1">Endonuclease/exonuclease/phosphatase domain-containing protein</fullName>
    </recommendedName>
</protein>
<name>A0A2T7NW75_POMCA</name>
<dbReference type="Proteomes" id="UP000245119">
    <property type="component" value="Linkage Group LG8"/>
</dbReference>
<gene>
    <name evidence="2" type="ORF">C0Q70_13058</name>
</gene>
<comment type="caution">
    <text evidence="2">The sequence shown here is derived from an EMBL/GenBank/DDBJ whole genome shotgun (WGS) entry which is preliminary data.</text>
</comment>
<dbReference type="Pfam" id="PF14529">
    <property type="entry name" value="Exo_endo_phos_2"/>
    <property type="match status" value="1"/>
</dbReference>
<accession>A0A2T7NW75</accession>
<dbReference type="CDD" id="cd09076">
    <property type="entry name" value="L1-EN"/>
    <property type="match status" value="1"/>
</dbReference>
<dbReference type="STRING" id="400727.A0A2T7NW75"/>
<dbReference type="PANTHER" id="PTHR19446">
    <property type="entry name" value="REVERSE TRANSCRIPTASES"/>
    <property type="match status" value="1"/>
</dbReference>
<dbReference type="SUPFAM" id="SSF56219">
    <property type="entry name" value="DNase I-like"/>
    <property type="match status" value="1"/>
</dbReference>
<dbReference type="InterPro" id="IPR036691">
    <property type="entry name" value="Endo/exonu/phosph_ase_sf"/>
</dbReference>
<dbReference type="OrthoDB" id="6782168at2759"/>
<sequence length="526" mass="59246">MVCLTLGWKLTGGERKEVAGTVISCTPVSSRLISIRISARPHNITIIQVYAPTSEHEDEEVEEFYEELDNIIKKTPKKDILLVLGDWNATIGPDAYQQWAGTVGKFGLGNTNARGLRLLEFAQSHRLTIANTLHPHKKSRTVTWHSPGGLVHNQIDFILLPQRFKSSINKAQTRSFPGADIGSDHNLVLTSLKLKLKLRRDNNKSPRIRFNLEKLKDPDTERIFQAQVGGKFAALATIDCDIDALAGSIKEVLLSTADEVLGKQRKRKQPWVTDDILDLCDERRALKKGRGRDPTSADKYRLVNQQIRTRMKEAKEDWIEDQCCSVEIGMASGDSKKAYEILKALTKTQQRPATVIEDSAGQLLTENAAVLSRWTEYCQDLYNYKIEPDTSILQHHQTGTREAEDLPVLTDEVREAMHSLKGGKSPGVDNVPAELLKHGGDATTKAFTTLCQKIWEEKKWPKEWAQSIIIPLPKKGNLRQCQNYRTISLISHPSKVMLRIILNRLKPIAEELLAEEQAGFRAEEAR</sequence>
<evidence type="ECO:0000259" key="1">
    <source>
        <dbReference type="Pfam" id="PF14529"/>
    </source>
</evidence>
<evidence type="ECO:0000313" key="2">
    <source>
        <dbReference type="EMBL" id="PVD25402.1"/>
    </source>
</evidence>
<dbReference type="InterPro" id="IPR005135">
    <property type="entry name" value="Endo/exonuclease/phosphatase"/>
</dbReference>
<evidence type="ECO:0000313" key="3">
    <source>
        <dbReference type="Proteomes" id="UP000245119"/>
    </source>
</evidence>
<proteinExistence type="predicted"/>
<organism evidence="2 3">
    <name type="scientific">Pomacea canaliculata</name>
    <name type="common">Golden apple snail</name>
    <dbReference type="NCBI Taxonomy" id="400727"/>
    <lineage>
        <taxon>Eukaryota</taxon>
        <taxon>Metazoa</taxon>
        <taxon>Spiralia</taxon>
        <taxon>Lophotrochozoa</taxon>
        <taxon>Mollusca</taxon>
        <taxon>Gastropoda</taxon>
        <taxon>Caenogastropoda</taxon>
        <taxon>Architaenioglossa</taxon>
        <taxon>Ampullarioidea</taxon>
        <taxon>Ampullariidae</taxon>
        <taxon>Pomacea</taxon>
    </lineage>
</organism>
<dbReference type="Gene3D" id="3.60.10.10">
    <property type="entry name" value="Endonuclease/exonuclease/phosphatase"/>
    <property type="match status" value="1"/>
</dbReference>
<keyword evidence="3" id="KW-1185">Reference proteome</keyword>